<protein>
    <recommendedName>
        <fullName evidence="2">histidine kinase</fullName>
        <ecNumber evidence="2">2.7.13.3</ecNumber>
    </recommendedName>
</protein>
<dbReference type="PANTHER" id="PTHR24421:SF10">
    <property type="entry name" value="NITRATE_NITRITE SENSOR PROTEIN NARQ"/>
    <property type="match status" value="1"/>
</dbReference>
<keyword evidence="6" id="KW-0472">Membrane</keyword>
<evidence type="ECO:0000313" key="10">
    <source>
        <dbReference type="Proteomes" id="UP000315167"/>
    </source>
</evidence>
<dbReference type="CDD" id="cd16917">
    <property type="entry name" value="HATPase_UhpB-NarQ-NarX-like"/>
    <property type="match status" value="1"/>
</dbReference>
<feature type="domain" description="Histidine kinase" evidence="8">
    <location>
        <begin position="413"/>
        <end position="604"/>
    </location>
</feature>
<name>A0A562L1Y8_9GAMM</name>
<dbReference type="InterPro" id="IPR005467">
    <property type="entry name" value="His_kinase_dom"/>
</dbReference>
<gene>
    <name evidence="9" type="ORF">IP90_02204</name>
</gene>
<evidence type="ECO:0000256" key="2">
    <source>
        <dbReference type="ARBA" id="ARBA00012438"/>
    </source>
</evidence>
<organism evidence="9 10">
    <name type="scientific">Luteimonas cucumeris</name>
    <dbReference type="NCBI Taxonomy" id="985012"/>
    <lineage>
        <taxon>Bacteria</taxon>
        <taxon>Pseudomonadati</taxon>
        <taxon>Pseudomonadota</taxon>
        <taxon>Gammaproteobacteria</taxon>
        <taxon>Lysobacterales</taxon>
        <taxon>Lysobacteraceae</taxon>
        <taxon>Luteimonas</taxon>
    </lineage>
</organism>
<dbReference type="Gene3D" id="3.30.565.10">
    <property type="entry name" value="Histidine kinase-like ATPase, C-terminal domain"/>
    <property type="match status" value="1"/>
</dbReference>
<accession>A0A562L1Y8</accession>
<feature type="transmembrane region" description="Helical" evidence="6">
    <location>
        <begin position="170"/>
        <end position="191"/>
    </location>
</feature>
<dbReference type="InterPro" id="IPR003594">
    <property type="entry name" value="HATPase_dom"/>
</dbReference>
<evidence type="ECO:0000256" key="5">
    <source>
        <dbReference type="ARBA" id="ARBA00023012"/>
    </source>
</evidence>
<dbReference type="SMART" id="SM00387">
    <property type="entry name" value="HATPase_c"/>
    <property type="match status" value="1"/>
</dbReference>
<evidence type="ECO:0000256" key="7">
    <source>
        <dbReference type="SAM" id="SignalP"/>
    </source>
</evidence>
<dbReference type="GO" id="GO:0004673">
    <property type="term" value="F:protein histidine kinase activity"/>
    <property type="evidence" value="ECO:0007669"/>
    <property type="project" value="UniProtKB-EC"/>
</dbReference>
<feature type="signal peptide" evidence="7">
    <location>
        <begin position="1"/>
        <end position="15"/>
    </location>
</feature>
<sequence length="604" mass="66298">MLVLALWLASVAVFAQPATITIDRAEAVRSDWNADAAPADGWVPVTLMDQWQTRWPGHDGVVWYRLRWQQADAHVPTGLLVDYTCLSAAVYLNGSLIARDASLVEPLSRSWHTPRYFLLDAPLLRQGENTLLVRVSGLAAYQPGFGTVSVGEPAQVEAMFRQGKRIRHDLQLFDTAIGAVLAALFGLFWLLRRQDTTYGWYALNGLFGLIYGYNFIATSPWPFSTTDGWQAFTGAAYVAVAATYAIFLLRYADRRWPRLERALLAIASLVFVLALAMPQTMGPHRNVYIVPMMAFHYFVSVAFVVFAARSGRRDQQVLALCIALPLLTALYDAAVYLGVVRGTGFIGSFTSPVMVLGMGFVLAHRFVGAMKRVEGFNTELQREVAAATDELSTTLSRQHALELSHSRAGERLKLVRDLHDGFGGTLVGAIARLEQAPESTSRADVVALLKEMREDLRLVIDSTAQEQADLAALIASLRHRAGRLLEAADIDAHWQLQDIDGVELGSARSLDLLRLLQEALTNVFKHSRAQRVNVRVARIGERMQLQVRDDGRGLTGAGDSTRSIEGGGAGFASMHLRAQRLGGVLQVASTADGTDLRLDFPLAA</sequence>
<evidence type="ECO:0000256" key="1">
    <source>
        <dbReference type="ARBA" id="ARBA00000085"/>
    </source>
</evidence>
<evidence type="ECO:0000256" key="3">
    <source>
        <dbReference type="ARBA" id="ARBA00022679"/>
    </source>
</evidence>
<dbReference type="PROSITE" id="PS50109">
    <property type="entry name" value="HIS_KIN"/>
    <property type="match status" value="1"/>
</dbReference>
<feature type="transmembrane region" description="Helical" evidence="6">
    <location>
        <begin position="198"/>
        <end position="216"/>
    </location>
</feature>
<proteinExistence type="predicted"/>
<dbReference type="AlphaFoldDB" id="A0A562L1Y8"/>
<keyword evidence="10" id="KW-1185">Reference proteome</keyword>
<dbReference type="SUPFAM" id="SSF55874">
    <property type="entry name" value="ATPase domain of HSP90 chaperone/DNA topoisomerase II/histidine kinase"/>
    <property type="match status" value="1"/>
</dbReference>
<feature type="transmembrane region" description="Helical" evidence="6">
    <location>
        <begin position="317"/>
        <end position="339"/>
    </location>
</feature>
<dbReference type="Pfam" id="PF02518">
    <property type="entry name" value="HATPase_c"/>
    <property type="match status" value="1"/>
</dbReference>
<feature type="chain" id="PRO_5022201779" description="histidine kinase" evidence="7">
    <location>
        <begin position="16"/>
        <end position="604"/>
    </location>
</feature>
<evidence type="ECO:0000313" key="9">
    <source>
        <dbReference type="EMBL" id="TWI01645.1"/>
    </source>
</evidence>
<dbReference type="EC" id="2.7.13.3" evidence="2"/>
<keyword evidence="6" id="KW-0812">Transmembrane</keyword>
<feature type="transmembrane region" description="Helical" evidence="6">
    <location>
        <begin position="261"/>
        <end position="281"/>
    </location>
</feature>
<dbReference type="SUPFAM" id="SSF49785">
    <property type="entry name" value="Galactose-binding domain-like"/>
    <property type="match status" value="1"/>
</dbReference>
<dbReference type="PANTHER" id="PTHR24421">
    <property type="entry name" value="NITRATE/NITRITE SENSOR PROTEIN NARX-RELATED"/>
    <property type="match status" value="1"/>
</dbReference>
<evidence type="ECO:0000256" key="6">
    <source>
        <dbReference type="SAM" id="Phobius"/>
    </source>
</evidence>
<dbReference type="EMBL" id="VLKN01000005">
    <property type="protein sequence ID" value="TWI01645.1"/>
    <property type="molecule type" value="Genomic_DNA"/>
</dbReference>
<dbReference type="Gene3D" id="2.60.120.260">
    <property type="entry name" value="Galactose-binding domain-like"/>
    <property type="match status" value="1"/>
</dbReference>
<dbReference type="GO" id="GO:0000160">
    <property type="term" value="P:phosphorelay signal transduction system"/>
    <property type="evidence" value="ECO:0007669"/>
    <property type="project" value="UniProtKB-KW"/>
</dbReference>
<feature type="transmembrane region" description="Helical" evidence="6">
    <location>
        <begin position="228"/>
        <end position="249"/>
    </location>
</feature>
<dbReference type="Pfam" id="PF07695">
    <property type="entry name" value="7TMR-DISM_7TM"/>
    <property type="match status" value="1"/>
</dbReference>
<dbReference type="Proteomes" id="UP000315167">
    <property type="component" value="Unassembled WGS sequence"/>
</dbReference>
<keyword evidence="3" id="KW-0808">Transferase</keyword>
<evidence type="ECO:0000256" key="4">
    <source>
        <dbReference type="ARBA" id="ARBA00022777"/>
    </source>
</evidence>
<feature type="transmembrane region" description="Helical" evidence="6">
    <location>
        <begin position="287"/>
        <end position="308"/>
    </location>
</feature>
<comment type="catalytic activity">
    <reaction evidence="1">
        <text>ATP + protein L-histidine = ADP + protein N-phospho-L-histidine.</text>
        <dbReference type="EC" id="2.7.13.3"/>
    </reaction>
</comment>
<dbReference type="InterPro" id="IPR050482">
    <property type="entry name" value="Sensor_HK_TwoCompSys"/>
</dbReference>
<keyword evidence="6" id="KW-1133">Transmembrane helix</keyword>
<dbReference type="InterPro" id="IPR011623">
    <property type="entry name" value="7TMR_DISM_rcpt_extracell_dom1"/>
</dbReference>
<keyword evidence="7" id="KW-0732">Signal</keyword>
<keyword evidence="4" id="KW-0418">Kinase</keyword>
<reference evidence="9 10" key="1">
    <citation type="journal article" date="2015" name="Stand. Genomic Sci.">
        <title>Genomic Encyclopedia of Bacterial and Archaeal Type Strains, Phase III: the genomes of soil and plant-associated and newly described type strains.</title>
        <authorList>
            <person name="Whitman W.B."/>
            <person name="Woyke T."/>
            <person name="Klenk H.P."/>
            <person name="Zhou Y."/>
            <person name="Lilburn T.G."/>
            <person name="Beck B.J."/>
            <person name="De Vos P."/>
            <person name="Vandamme P."/>
            <person name="Eisen J.A."/>
            <person name="Garrity G."/>
            <person name="Hugenholtz P."/>
            <person name="Kyrpides N.C."/>
        </authorList>
    </citation>
    <scope>NUCLEOTIDE SEQUENCE [LARGE SCALE GENOMIC DNA]</scope>
    <source>
        <strain evidence="9 10">CGMCC 1.10821</strain>
    </source>
</reference>
<dbReference type="InterPro" id="IPR036890">
    <property type="entry name" value="HATPase_C_sf"/>
</dbReference>
<feature type="transmembrane region" description="Helical" evidence="6">
    <location>
        <begin position="345"/>
        <end position="363"/>
    </location>
</feature>
<comment type="caution">
    <text evidence="9">The sequence shown here is derived from an EMBL/GenBank/DDBJ whole genome shotgun (WGS) entry which is preliminary data.</text>
</comment>
<evidence type="ECO:0000259" key="8">
    <source>
        <dbReference type="PROSITE" id="PS50109"/>
    </source>
</evidence>
<dbReference type="InterPro" id="IPR008979">
    <property type="entry name" value="Galactose-bd-like_sf"/>
</dbReference>
<keyword evidence="5" id="KW-0902">Two-component regulatory system</keyword>